<feature type="domain" description="RING-CH-type" evidence="5">
    <location>
        <begin position="151"/>
        <end position="227"/>
    </location>
</feature>
<dbReference type="Gene3D" id="2.60.200.20">
    <property type="match status" value="1"/>
</dbReference>
<dbReference type="Pfam" id="PF12906">
    <property type="entry name" value="RINGv"/>
    <property type="match status" value="1"/>
</dbReference>
<dbReference type="InterPro" id="IPR011016">
    <property type="entry name" value="Znf_RING-CH"/>
</dbReference>
<evidence type="ECO:0000256" key="2">
    <source>
        <dbReference type="ARBA" id="ARBA00022771"/>
    </source>
</evidence>
<dbReference type="SUPFAM" id="SSF57850">
    <property type="entry name" value="RING/U-box"/>
    <property type="match status" value="1"/>
</dbReference>
<evidence type="ECO:0000259" key="4">
    <source>
        <dbReference type="PROSITE" id="PS50006"/>
    </source>
</evidence>
<keyword evidence="2" id="KW-0863">Zinc-finger</keyword>
<proteinExistence type="predicted"/>
<feature type="domain" description="FHA" evidence="4">
    <location>
        <begin position="274"/>
        <end position="318"/>
    </location>
</feature>
<dbReference type="OrthoDB" id="264354at2759"/>
<evidence type="ECO:0000256" key="3">
    <source>
        <dbReference type="ARBA" id="ARBA00022833"/>
    </source>
</evidence>
<reference evidence="6 7" key="1">
    <citation type="submission" date="2016-11" db="EMBL/GenBank/DDBJ databases">
        <title>The macronuclear genome of Stentor coeruleus: a giant cell with tiny introns.</title>
        <authorList>
            <person name="Slabodnick M."/>
            <person name="Ruby J.G."/>
            <person name="Reiff S.B."/>
            <person name="Swart E.C."/>
            <person name="Gosai S."/>
            <person name="Prabakaran S."/>
            <person name="Witkowska E."/>
            <person name="Larue G.E."/>
            <person name="Fisher S."/>
            <person name="Freeman R.M."/>
            <person name="Gunawardena J."/>
            <person name="Chu W."/>
            <person name="Stover N.A."/>
            <person name="Gregory B.D."/>
            <person name="Nowacki M."/>
            <person name="Derisi J."/>
            <person name="Roy S.W."/>
            <person name="Marshall W.F."/>
            <person name="Sood P."/>
        </authorList>
    </citation>
    <scope>NUCLEOTIDE SEQUENCE [LARGE SCALE GENOMIC DNA]</scope>
    <source>
        <strain evidence="6">WM001</strain>
    </source>
</reference>
<evidence type="ECO:0000259" key="5">
    <source>
        <dbReference type="PROSITE" id="PS51292"/>
    </source>
</evidence>
<dbReference type="InterPro" id="IPR008984">
    <property type="entry name" value="SMAD_FHA_dom_sf"/>
</dbReference>
<dbReference type="SMART" id="SM00240">
    <property type="entry name" value="FHA"/>
    <property type="match status" value="1"/>
</dbReference>
<dbReference type="SUPFAM" id="SSF49879">
    <property type="entry name" value="SMAD/FHA domain"/>
    <property type="match status" value="1"/>
</dbReference>
<evidence type="ECO:0000313" key="7">
    <source>
        <dbReference type="Proteomes" id="UP000187209"/>
    </source>
</evidence>
<dbReference type="CDD" id="cd00060">
    <property type="entry name" value="FHA"/>
    <property type="match status" value="1"/>
</dbReference>
<dbReference type="PROSITE" id="PS50006">
    <property type="entry name" value="FHA_DOMAIN"/>
    <property type="match status" value="1"/>
</dbReference>
<dbReference type="SMART" id="SM00744">
    <property type="entry name" value="RINGv"/>
    <property type="match status" value="1"/>
</dbReference>
<dbReference type="Proteomes" id="UP000187209">
    <property type="component" value="Unassembled WGS sequence"/>
</dbReference>
<keyword evidence="7" id="KW-1185">Reference proteome</keyword>
<dbReference type="PANTHER" id="PTHR46210">
    <property type="entry name" value="FHA DOMAIN-CONTAINING PROTEIN"/>
    <property type="match status" value="1"/>
</dbReference>
<dbReference type="InterPro" id="IPR000253">
    <property type="entry name" value="FHA_dom"/>
</dbReference>
<dbReference type="Pfam" id="PF00498">
    <property type="entry name" value="FHA"/>
    <property type="match status" value="1"/>
</dbReference>
<comment type="caution">
    <text evidence="6">The sequence shown here is derived from an EMBL/GenBank/DDBJ whole genome shotgun (WGS) entry which is preliminary data.</text>
</comment>
<dbReference type="EMBL" id="MPUH01000423">
    <property type="protein sequence ID" value="OMJ80455.1"/>
    <property type="molecule type" value="Genomic_DNA"/>
</dbReference>
<dbReference type="GO" id="GO:0008270">
    <property type="term" value="F:zinc ion binding"/>
    <property type="evidence" value="ECO:0007669"/>
    <property type="project" value="UniProtKB-KW"/>
</dbReference>
<dbReference type="Gene3D" id="3.30.40.10">
    <property type="entry name" value="Zinc/RING finger domain, C3HC4 (zinc finger)"/>
    <property type="match status" value="1"/>
</dbReference>
<protein>
    <recommendedName>
        <fullName evidence="8">RING-CH-type domain-containing protein</fullName>
    </recommendedName>
</protein>
<dbReference type="PANTHER" id="PTHR46210:SF1">
    <property type="entry name" value="FHA DOMAIN-CONTAINING PROTEIN"/>
    <property type="match status" value="1"/>
</dbReference>
<sequence>MKKSNSMYLLHRVNIKALTWSRDSHGLYDYESHNVHKRLIQASSPLCIIRSGTDIQSISIPSELTSMPNFNILCSLDQEKSEFFIKPHDSEPLWQVVRSMKCQYGSGCILKEGDIIKLGRVSFKISSLKALDDKSSNDNTQDSEDIDCDIPNERETGVCKVCLYDDSEPNNPLISPCKCSGSMKHVHLLCLQKWLASRMVARNTENCITYSWKSMECEICKWTYPFSFCNKGRENDLFSLERPEAPYLVLEDIAGDRNNNKAIHVISVTSKNSVKLGRGHDSDVRISDISVSRCHAIIKLRDGNFLLEDNISKFGTLVMSKDKIHIPNNYSVVVQTGRTVITMSLKNNSSPFDLGAELDNSLDDENIQIGKRSL</sequence>
<evidence type="ECO:0000313" key="6">
    <source>
        <dbReference type="EMBL" id="OMJ80455.1"/>
    </source>
</evidence>
<evidence type="ECO:0000256" key="1">
    <source>
        <dbReference type="ARBA" id="ARBA00022723"/>
    </source>
</evidence>
<dbReference type="PROSITE" id="PS51292">
    <property type="entry name" value="ZF_RING_CH"/>
    <property type="match status" value="1"/>
</dbReference>
<dbReference type="InterPro" id="IPR013083">
    <property type="entry name" value="Znf_RING/FYVE/PHD"/>
</dbReference>
<keyword evidence="1" id="KW-0479">Metal-binding</keyword>
<keyword evidence="3" id="KW-0862">Zinc</keyword>
<gene>
    <name evidence="6" type="ORF">SteCoe_19309</name>
</gene>
<organism evidence="6 7">
    <name type="scientific">Stentor coeruleus</name>
    <dbReference type="NCBI Taxonomy" id="5963"/>
    <lineage>
        <taxon>Eukaryota</taxon>
        <taxon>Sar</taxon>
        <taxon>Alveolata</taxon>
        <taxon>Ciliophora</taxon>
        <taxon>Postciliodesmatophora</taxon>
        <taxon>Heterotrichea</taxon>
        <taxon>Heterotrichida</taxon>
        <taxon>Stentoridae</taxon>
        <taxon>Stentor</taxon>
    </lineage>
</organism>
<name>A0A1R2BV49_9CILI</name>
<accession>A0A1R2BV49</accession>
<evidence type="ECO:0008006" key="8">
    <source>
        <dbReference type="Google" id="ProtNLM"/>
    </source>
</evidence>
<dbReference type="CDD" id="cd16495">
    <property type="entry name" value="RING_CH-C4HC3_MARCH"/>
    <property type="match status" value="1"/>
</dbReference>
<dbReference type="AlphaFoldDB" id="A0A1R2BV49"/>